<keyword evidence="5" id="KW-0677">Repeat</keyword>
<dbReference type="GO" id="GO:0005743">
    <property type="term" value="C:mitochondrial inner membrane"/>
    <property type="evidence" value="ECO:0007669"/>
    <property type="project" value="UniProtKB-SubCell"/>
</dbReference>
<keyword evidence="4 10" id="KW-0812">Transmembrane</keyword>
<dbReference type="EMBL" id="MU001823">
    <property type="protein sequence ID" value="KAF2796757.1"/>
    <property type="molecule type" value="Genomic_DNA"/>
</dbReference>
<dbReference type="InterPro" id="IPR050391">
    <property type="entry name" value="Mito_Metabolite_Transporter"/>
</dbReference>
<comment type="similarity">
    <text evidence="2 11">Belongs to the mitochondrial carrier (TC 2.A.29) family.</text>
</comment>
<keyword evidence="3 11" id="KW-0813">Transport</keyword>
<dbReference type="InterPro" id="IPR018108">
    <property type="entry name" value="MCP_transmembrane"/>
</dbReference>
<evidence type="ECO:0000256" key="11">
    <source>
        <dbReference type="RuleBase" id="RU000488"/>
    </source>
</evidence>
<gene>
    <name evidence="12" type="ORF">K505DRAFT_237041</name>
</gene>
<dbReference type="OrthoDB" id="448427at2759"/>
<sequence>MTYFPFWFGGSAASMATLFTHPLDLIKVRLQTTSSPGRASMIGVIIYVVRNEGSRGLYAGISAALLRQMSYSTVRFGIYEHFKSRLNVAEQNTSQSHLLLIPLSAISGALGGIAGNPADIVNVRMQSDMSKPFENRRNYKHALDGILRIRRDEGIGSLFRAVSANSTRAALMNSSQLASYDMFKAFCTHTLSMPDDSRTYLAASLMAGITATTVCSPVDVVRTRMMNSATKESLWQVLQRSSLSEGPMWMLKGWLPSFIRLGPQTVLTMLFFEQHKKLYLKLKKNVNS</sequence>
<evidence type="ECO:0000313" key="13">
    <source>
        <dbReference type="Proteomes" id="UP000799757"/>
    </source>
</evidence>
<evidence type="ECO:0000313" key="12">
    <source>
        <dbReference type="EMBL" id="KAF2796757.1"/>
    </source>
</evidence>
<dbReference type="Gene3D" id="1.50.40.10">
    <property type="entry name" value="Mitochondrial carrier domain"/>
    <property type="match status" value="1"/>
</dbReference>
<keyword evidence="8" id="KW-0496">Mitochondrion</keyword>
<dbReference type="PANTHER" id="PTHR45618">
    <property type="entry name" value="MITOCHONDRIAL DICARBOXYLATE CARRIER-RELATED"/>
    <property type="match status" value="1"/>
</dbReference>
<evidence type="ECO:0000256" key="10">
    <source>
        <dbReference type="PROSITE-ProRule" id="PRU00282"/>
    </source>
</evidence>
<evidence type="ECO:0000256" key="5">
    <source>
        <dbReference type="ARBA" id="ARBA00022737"/>
    </source>
</evidence>
<organism evidence="12 13">
    <name type="scientific">Melanomma pulvis-pyrius CBS 109.77</name>
    <dbReference type="NCBI Taxonomy" id="1314802"/>
    <lineage>
        <taxon>Eukaryota</taxon>
        <taxon>Fungi</taxon>
        <taxon>Dikarya</taxon>
        <taxon>Ascomycota</taxon>
        <taxon>Pezizomycotina</taxon>
        <taxon>Dothideomycetes</taxon>
        <taxon>Pleosporomycetidae</taxon>
        <taxon>Pleosporales</taxon>
        <taxon>Melanommataceae</taxon>
        <taxon>Melanomma</taxon>
    </lineage>
</organism>
<evidence type="ECO:0000256" key="9">
    <source>
        <dbReference type="ARBA" id="ARBA00023136"/>
    </source>
</evidence>
<evidence type="ECO:0000256" key="7">
    <source>
        <dbReference type="ARBA" id="ARBA00022989"/>
    </source>
</evidence>
<feature type="repeat" description="Solcar" evidence="10">
    <location>
        <begin position="95"/>
        <end position="186"/>
    </location>
</feature>
<reference evidence="12" key="1">
    <citation type="journal article" date="2020" name="Stud. Mycol.">
        <title>101 Dothideomycetes genomes: a test case for predicting lifestyles and emergence of pathogens.</title>
        <authorList>
            <person name="Haridas S."/>
            <person name="Albert R."/>
            <person name="Binder M."/>
            <person name="Bloem J."/>
            <person name="Labutti K."/>
            <person name="Salamov A."/>
            <person name="Andreopoulos B."/>
            <person name="Baker S."/>
            <person name="Barry K."/>
            <person name="Bills G."/>
            <person name="Bluhm B."/>
            <person name="Cannon C."/>
            <person name="Castanera R."/>
            <person name="Culley D."/>
            <person name="Daum C."/>
            <person name="Ezra D."/>
            <person name="Gonzalez J."/>
            <person name="Henrissat B."/>
            <person name="Kuo A."/>
            <person name="Liang C."/>
            <person name="Lipzen A."/>
            <person name="Lutzoni F."/>
            <person name="Magnuson J."/>
            <person name="Mondo S."/>
            <person name="Nolan M."/>
            <person name="Ohm R."/>
            <person name="Pangilinan J."/>
            <person name="Park H.-J."/>
            <person name="Ramirez L."/>
            <person name="Alfaro M."/>
            <person name="Sun H."/>
            <person name="Tritt A."/>
            <person name="Yoshinaga Y."/>
            <person name="Zwiers L.-H."/>
            <person name="Turgeon B."/>
            <person name="Goodwin S."/>
            <person name="Spatafora J."/>
            <person name="Crous P."/>
            <person name="Grigoriev I."/>
        </authorList>
    </citation>
    <scope>NUCLEOTIDE SEQUENCE</scope>
    <source>
        <strain evidence="12">CBS 109.77</strain>
    </source>
</reference>
<feature type="repeat" description="Solcar" evidence="10">
    <location>
        <begin position="1"/>
        <end position="85"/>
    </location>
</feature>
<evidence type="ECO:0000256" key="2">
    <source>
        <dbReference type="ARBA" id="ARBA00006375"/>
    </source>
</evidence>
<proteinExistence type="inferred from homology"/>
<dbReference type="SUPFAM" id="SSF103506">
    <property type="entry name" value="Mitochondrial carrier"/>
    <property type="match status" value="1"/>
</dbReference>
<comment type="subcellular location">
    <subcellularLocation>
        <location evidence="1">Mitochondrion inner membrane</location>
        <topology evidence="1">Multi-pass membrane protein</topology>
    </subcellularLocation>
</comment>
<dbReference type="PROSITE" id="PS50920">
    <property type="entry name" value="SOLCAR"/>
    <property type="match status" value="3"/>
</dbReference>
<keyword evidence="6" id="KW-0999">Mitochondrion inner membrane</keyword>
<feature type="repeat" description="Solcar" evidence="10">
    <location>
        <begin position="195"/>
        <end position="278"/>
    </location>
</feature>
<evidence type="ECO:0000256" key="8">
    <source>
        <dbReference type="ARBA" id="ARBA00023128"/>
    </source>
</evidence>
<evidence type="ECO:0000256" key="3">
    <source>
        <dbReference type="ARBA" id="ARBA00022448"/>
    </source>
</evidence>
<dbReference type="InterPro" id="IPR002067">
    <property type="entry name" value="MCP"/>
</dbReference>
<dbReference type="AlphaFoldDB" id="A0A6A6XMG7"/>
<accession>A0A6A6XMG7</accession>
<name>A0A6A6XMG7_9PLEO</name>
<keyword evidence="9 10" id="KW-0472">Membrane</keyword>
<evidence type="ECO:0000256" key="4">
    <source>
        <dbReference type="ARBA" id="ARBA00022692"/>
    </source>
</evidence>
<protein>
    <submittedName>
        <fullName evidence="12">Mitochondrial carrier</fullName>
    </submittedName>
</protein>
<dbReference type="PRINTS" id="PR00926">
    <property type="entry name" value="MITOCARRIER"/>
</dbReference>
<dbReference type="Pfam" id="PF00153">
    <property type="entry name" value="Mito_carr"/>
    <property type="match status" value="3"/>
</dbReference>
<evidence type="ECO:0000256" key="6">
    <source>
        <dbReference type="ARBA" id="ARBA00022792"/>
    </source>
</evidence>
<dbReference type="Proteomes" id="UP000799757">
    <property type="component" value="Unassembled WGS sequence"/>
</dbReference>
<keyword evidence="13" id="KW-1185">Reference proteome</keyword>
<dbReference type="FunFam" id="1.50.40.10:FF:000107">
    <property type="entry name" value="Mitochondrial dicarboxylate carrier"/>
    <property type="match status" value="1"/>
</dbReference>
<keyword evidence="7" id="KW-1133">Transmembrane helix</keyword>
<dbReference type="GO" id="GO:0055085">
    <property type="term" value="P:transmembrane transport"/>
    <property type="evidence" value="ECO:0007669"/>
    <property type="project" value="InterPro"/>
</dbReference>
<evidence type="ECO:0000256" key="1">
    <source>
        <dbReference type="ARBA" id="ARBA00004448"/>
    </source>
</evidence>
<dbReference type="InterPro" id="IPR023395">
    <property type="entry name" value="MCP_dom_sf"/>
</dbReference>